<keyword evidence="1" id="KW-0472">Membrane</keyword>
<dbReference type="RefSeq" id="XP_007405520.1">
    <property type="nucleotide sequence ID" value="XM_007405458.1"/>
</dbReference>
<evidence type="ECO:0000313" key="3">
    <source>
        <dbReference type="Proteomes" id="UP000001072"/>
    </source>
</evidence>
<feature type="transmembrane region" description="Helical" evidence="1">
    <location>
        <begin position="6"/>
        <end position="24"/>
    </location>
</feature>
<accession>F4R940</accession>
<dbReference type="AlphaFoldDB" id="F4R940"/>
<gene>
    <name evidence="2" type="ORF">MELLADRAFT_59874</name>
</gene>
<dbReference type="HOGENOM" id="CLU_1917498_0_0_1"/>
<keyword evidence="3" id="KW-1185">Reference proteome</keyword>
<dbReference type="KEGG" id="mlr:MELLADRAFT_59874"/>
<reference evidence="3" key="1">
    <citation type="journal article" date="2011" name="Proc. Natl. Acad. Sci. U.S.A.">
        <title>Obligate biotrophy features unraveled by the genomic analysis of rust fungi.</title>
        <authorList>
            <person name="Duplessis S."/>
            <person name="Cuomo C.A."/>
            <person name="Lin Y.-C."/>
            <person name="Aerts A."/>
            <person name="Tisserant E."/>
            <person name="Veneault-Fourrey C."/>
            <person name="Joly D.L."/>
            <person name="Hacquard S."/>
            <person name="Amselem J."/>
            <person name="Cantarel B.L."/>
            <person name="Chiu R."/>
            <person name="Coutinho P.M."/>
            <person name="Feau N."/>
            <person name="Field M."/>
            <person name="Frey P."/>
            <person name="Gelhaye E."/>
            <person name="Goldberg J."/>
            <person name="Grabherr M.G."/>
            <person name="Kodira C.D."/>
            <person name="Kohler A."/>
            <person name="Kuees U."/>
            <person name="Lindquist E.A."/>
            <person name="Lucas S.M."/>
            <person name="Mago R."/>
            <person name="Mauceli E."/>
            <person name="Morin E."/>
            <person name="Murat C."/>
            <person name="Pangilinan J.L."/>
            <person name="Park R."/>
            <person name="Pearson M."/>
            <person name="Quesneville H."/>
            <person name="Rouhier N."/>
            <person name="Sakthikumar S."/>
            <person name="Salamov A.A."/>
            <person name="Schmutz J."/>
            <person name="Selles B."/>
            <person name="Shapiro H."/>
            <person name="Tanguay P."/>
            <person name="Tuskan G.A."/>
            <person name="Henrissat B."/>
            <person name="Van de Peer Y."/>
            <person name="Rouze P."/>
            <person name="Ellis J.G."/>
            <person name="Dodds P.N."/>
            <person name="Schein J.E."/>
            <person name="Zhong S."/>
            <person name="Hamelin R.C."/>
            <person name="Grigoriev I.V."/>
            <person name="Szabo L.J."/>
            <person name="Martin F."/>
        </authorList>
    </citation>
    <scope>NUCLEOTIDE SEQUENCE [LARGE SCALE GENOMIC DNA]</scope>
    <source>
        <strain evidence="3">98AG31 / pathotype 3-4-7</strain>
    </source>
</reference>
<organism evidence="3">
    <name type="scientific">Melampsora larici-populina (strain 98AG31 / pathotype 3-4-7)</name>
    <name type="common">Poplar leaf rust fungus</name>
    <dbReference type="NCBI Taxonomy" id="747676"/>
    <lineage>
        <taxon>Eukaryota</taxon>
        <taxon>Fungi</taxon>
        <taxon>Dikarya</taxon>
        <taxon>Basidiomycota</taxon>
        <taxon>Pucciniomycotina</taxon>
        <taxon>Pucciniomycetes</taxon>
        <taxon>Pucciniales</taxon>
        <taxon>Melampsoraceae</taxon>
        <taxon>Melampsora</taxon>
    </lineage>
</organism>
<keyword evidence="1" id="KW-1133">Transmembrane helix</keyword>
<evidence type="ECO:0000256" key="1">
    <source>
        <dbReference type="SAM" id="Phobius"/>
    </source>
</evidence>
<dbReference type="Proteomes" id="UP000001072">
    <property type="component" value="Unassembled WGS sequence"/>
</dbReference>
<dbReference type="EMBL" id="GL883093">
    <property type="protein sequence ID" value="EGG10918.1"/>
    <property type="molecule type" value="Genomic_DNA"/>
</dbReference>
<dbReference type="VEuPathDB" id="FungiDB:MELLADRAFT_59874"/>
<dbReference type="InParanoid" id="F4R940"/>
<name>F4R940_MELLP</name>
<keyword evidence="1" id="KW-0812">Transmembrane</keyword>
<sequence length="132" mass="15240">MTHILLLALFLYHLLLRIFLWLYLQLKKAHTLYVRANGFSHKNHSCGRCTSITHCKLSDEYPAHLTISAHTVVAHTASSCRSNVRLNSAQNHQFKGQKLVDLLIEVAKDFYQEGNFQLHLMLNHPKSDLKFD</sequence>
<evidence type="ECO:0000313" key="2">
    <source>
        <dbReference type="EMBL" id="EGG10918.1"/>
    </source>
</evidence>
<proteinExistence type="predicted"/>
<protein>
    <submittedName>
        <fullName evidence="2">Uncharacterized protein</fullName>
    </submittedName>
</protein>
<dbReference type="GeneID" id="18929439"/>